<evidence type="ECO:0000259" key="1">
    <source>
        <dbReference type="PROSITE" id="PS50994"/>
    </source>
</evidence>
<dbReference type="GO" id="GO:0003676">
    <property type="term" value="F:nucleic acid binding"/>
    <property type="evidence" value="ECO:0007669"/>
    <property type="project" value="InterPro"/>
</dbReference>
<reference evidence="2" key="1">
    <citation type="submission" date="2021-02" db="EMBL/GenBank/DDBJ databases">
        <authorList>
            <person name="Nowell W R."/>
        </authorList>
    </citation>
    <scope>NUCLEOTIDE SEQUENCE</scope>
</reference>
<dbReference type="Pfam" id="PF00665">
    <property type="entry name" value="rve"/>
    <property type="match status" value="1"/>
</dbReference>
<comment type="caution">
    <text evidence="2">The sequence shown here is derived from an EMBL/GenBank/DDBJ whole genome shotgun (WGS) entry which is preliminary data.</text>
</comment>
<evidence type="ECO:0000313" key="4">
    <source>
        <dbReference type="Proteomes" id="UP000663829"/>
    </source>
</evidence>
<protein>
    <recommendedName>
        <fullName evidence="1">Integrase catalytic domain-containing protein</fullName>
    </recommendedName>
</protein>
<dbReference type="PANTHER" id="PTHR37984:SF5">
    <property type="entry name" value="PROTEIN NYNRIN-LIKE"/>
    <property type="match status" value="1"/>
</dbReference>
<dbReference type="AlphaFoldDB" id="A0A815U7K6"/>
<dbReference type="SUPFAM" id="SSF53098">
    <property type="entry name" value="Ribonuclease H-like"/>
    <property type="match status" value="1"/>
</dbReference>
<evidence type="ECO:0000313" key="2">
    <source>
        <dbReference type="EMBL" id="CAF1510262.1"/>
    </source>
</evidence>
<dbReference type="EMBL" id="CAJNOQ010023092">
    <property type="protein sequence ID" value="CAF1510262.1"/>
    <property type="molecule type" value="Genomic_DNA"/>
</dbReference>
<dbReference type="InterPro" id="IPR036397">
    <property type="entry name" value="RNaseH_sf"/>
</dbReference>
<dbReference type="PANTHER" id="PTHR37984">
    <property type="entry name" value="PROTEIN CBG26694"/>
    <property type="match status" value="1"/>
</dbReference>
<dbReference type="Proteomes" id="UP000663829">
    <property type="component" value="Unassembled WGS sequence"/>
</dbReference>
<dbReference type="InterPro" id="IPR041588">
    <property type="entry name" value="Integrase_H2C2"/>
</dbReference>
<dbReference type="InterPro" id="IPR050951">
    <property type="entry name" value="Retrovirus_Pol_polyprotein"/>
</dbReference>
<evidence type="ECO:0000313" key="3">
    <source>
        <dbReference type="EMBL" id="CAF4371077.1"/>
    </source>
</evidence>
<dbReference type="InterPro" id="IPR001584">
    <property type="entry name" value="Integrase_cat-core"/>
</dbReference>
<dbReference type="InterPro" id="IPR012337">
    <property type="entry name" value="RNaseH-like_sf"/>
</dbReference>
<dbReference type="Pfam" id="PF17921">
    <property type="entry name" value="Integrase_H2C2"/>
    <property type="match status" value="1"/>
</dbReference>
<dbReference type="EMBL" id="CAJOBC010088628">
    <property type="protein sequence ID" value="CAF4371077.1"/>
    <property type="molecule type" value="Genomic_DNA"/>
</dbReference>
<dbReference type="OrthoDB" id="2499658at2759"/>
<dbReference type="GO" id="GO:0015074">
    <property type="term" value="P:DNA integration"/>
    <property type="evidence" value="ECO:0007669"/>
    <property type="project" value="InterPro"/>
</dbReference>
<dbReference type="PROSITE" id="PS50994">
    <property type="entry name" value="INTEGRASE"/>
    <property type="match status" value="1"/>
</dbReference>
<proteinExistence type="predicted"/>
<sequence>MALPVTSVEVVDDAELLFFNDVDKYLNSLNEIFREKHIIKRIIHQNIIAALSLEKGKSSKSFSPAFAFWARKNFEKKEISGVDILYCISSKKPVCIYESFYHIIQECHKNISHGGRDKTIAEVAIHYSWIPRNVIEIYLKHCSACQLRKPIKHPVVSKPIISLGVMTRLQIDLIDMRTRPDVISIDVSYLWILNCIDHFSKFSWSYPLQSKSAVEVAQKLRALFFVFGPPRLLHSDNGAEFIANVIVELKVLLTDMCFIRSRPRHPQSQGCVERANGVLTIALGKWLVDNTQVIGQKRPRSNSDFWKIVQDQDIQDEVQLPTPVEENEDLQDQVDVTNQLNSVTSKNLVVVDPLFDNPENSTISKSLIDLSFSSNVIDKTSSDDLLSNNLMSFDSPTTASFPPRLPSSPIFNLNIDSLIPPNSPVETNPKTSAEILLDDLVVFIDPLSSVVVPSNVIPELQSKPSTPFSSILRKQAEGNYLDTANKKRKKYDDHLNNLAEQFKLRDCVGIPIHSVDRTNTDAKLLPCLIIAKEN</sequence>
<dbReference type="Proteomes" id="UP000681722">
    <property type="component" value="Unassembled WGS sequence"/>
</dbReference>
<dbReference type="Gene3D" id="3.30.420.10">
    <property type="entry name" value="Ribonuclease H-like superfamily/Ribonuclease H"/>
    <property type="match status" value="1"/>
</dbReference>
<feature type="domain" description="Integrase catalytic" evidence="1">
    <location>
        <begin position="155"/>
        <end position="331"/>
    </location>
</feature>
<keyword evidence="4" id="KW-1185">Reference proteome</keyword>
<name>A0A815U7K6_9BILA</name>
<organism evidence="2 4">
    <name type="scientific">Didymodactylos carnosus</name>
    <dbReference type="NCBI Taxonomy" id="1234261"/>
    <lineage>
        <taxon>Eukaryota</taxon>
        <taxon>Metazoa</taxon>
        <taxon>Spiralia</taxon>
        <taxon>Gnathifera</taxon>
        <taxon>Rotifera</taxon>
        <taxon>Eurotatoria</taxon>
        <taxon>Bdelloidea</taxon>
        <taxon>Philodinida</taxon>
        <taxon>Philodinidae</taxon>
        <taxon>Didymodactylos</taxon>
    </lineage>
</organism>
<accession>A0A815U7K6</accession>
<gene>
    <name evidence="2" type="ORF">GPM918_LOCUS37081</name>
    <name evidence="3" type="ORF">SRO942_LOCUS37838</name>
</gene>